<dbReference type="InterPro" id="IPR017926">
    <property type="entry name" value="GATASE"/>
</dbReference>
<dbReference type="EMBL" id="CP039353">
    <property type="protein sequence ID" value="QCE07949.1"/>
    <property type="molecule type" value="Genomic_DNA"/>
</dbReference>
<dbReference type="InterPro" id="IPR029062">
    <property type="entry name" value="Class_I_gatase-like"/>
</dbReference>
<dbReference type="Pfam" id="PF06963">
    <property type="entry name" value="FPN1"/>
    <property type="match status" value="1"/>
</dbReference>
<evidence type="ECO:0000256" key="11">
    <source>
        <dbReference type="ARBA" id="ARBA00049285"/>
    </source>
</evidence>
<accession>A0A4D6N635</accession>
<evidence type="ECO:0000256" key="5">
    <source>
        <dbReference type="ARBA" id="ARBA00022692"/>
    </source>
</evidence>
<dbReference type="PROSITE" id="PS51273">
    <property type="entry name" value="GATASE_TYPE_1"/>
    <property type="match status" value="1"/>
</dbReference>
<dbReference type="Gene3D" id="3.40.50.880">
    <property type="match status" value="1"/>
</dbReference>
<keyword evidence="6" id="KW-0315">Glutamine amidotransferase</keyword>
<evidence type="ECO:0000256" key="12">
    <source>
        <dbReference type="RuleBase" id="RU365065"/>
    </source>
</evidence>
<dbReference type="Proteomes" id="UP000501690">
    <property type="component" value="Linkage Group LG9"/>
</dbReference>
<sequence length="445" mass="48591">MSLFMFHSLWSLKKFLSFNFSELHYFILWWVVVPLPRTLVYSLGVSRCVVIPVVEGSLFVGSLKEGCIVSNLQVWYFPSFCPDDVDTRAITRRLRQDGNLIGVLSTDNSITDEEPLKMSRSWDIVGIDLISGVSCQTVREWVDKTKQEWDFSSGGSGETFHVVAYDFGIKHNILKRLASYGCKITVVPSTWPATETLKMNPDGVLFNNGLGDPFVVPYAVETVKKILGKVPVFGICMGHQLLVETVKKILGKVPVFGICMGHRLLVETVKKILGKVPVFGICMGHRLLASPGPHDSDYASDTDSRIRFGSAEREGAFGVKGIVAPLPSSLCFFSFLSHASYDDGSSCGNGDEEVRRQVQGLHPSIIGGFSGMCAVMGVAATFVSSTLAGAVGLVFQALLLSMAVVVYLSGSISHQSPLITFLFLIILSRLGHMSYDVVGAQILQT</sequence>
<keyword evidence="15" id="KW-1185">Reference proteome</keyword>
<reference evidence="14 15" key="1">
    <citation type="submission" date="2019-04" db="EMBL/GenBank/DDBJ databases">
        <title>An improved genome assembly and genetic linkage map for asparagus bean, Vigna unguiculata ssp. sesquipedialis.</title>
        <authorList>
            <person name="Xia Q."/>
            <person name="Zhang R."/>
            <person name="Dong Y."/>
        </authorList>
    </citation>
    <scope>NUCLEOTIDE SEQUENCE [LARGE SCALE GENOMIC DNA]</scope>
    <source>
        <tissue evidence="14">Leaf</tissue>
    </source>
</reference>
<keyword evidence="4 12" id="KW-0813">Transport</keyword>
<comment type="catalytic activity">
    <reaction evidence="10">
        <text>hydrogencarbonate + L-glutamine + 2 ATP + H2O = carbamoyl phosphate + L-glutamate + 2 ADP + phosphate + 2 H(+)</text>
        <dbReference type="Rhea" id="RHEA:18633"/>
        <dbReference type="ChEBI" id="CHEBI:15377"/>
        <dbReference type="ChEBI" id="CHEBI:15378"/>
        <dbReference type="ChEBI" id="CHEBI:17544"/>
        <dbReference type="ChEBI" id="CHEBI:29985"/>
        <dbReference type="ChEBI" id="CHEBI:30616"/>
        <dbReference type="ChEBI" id="CHEBI:43474"/>
        <dbReference type="ChEBI" id="CHEBI:58228"/>
        <dbReference type="ChEBI" id="CHEBI:58359"/>
        <dbReference type="ChEBI" id="CHEBI:456216"/>
        <dbReference type="EC" id="6.3.5.5"/>
    </reaction>
</comment>
<dbReference type="GO" id="GO:0005381">
    <property type="term" value="F:iron ion transmembrane transporter activity"/>
    <property type="evidence" value="ECO:0007669"/>
    <property type="project" value="UniProtKB-UniRule"/>
</dbReference>
<evidence type="ECO:0000256" key="1">
    <source>
        <dbReference type="ARBA" id="ARBA00004141"/>
    </source>
</evidence>
<evidence type="ECO:0000256" key="2">
    <source>
        <dbReference type="ARBA" id="ARBA00005077"/>
    </source>
</evidence>
<dbReference type="PANTHER" id="PTHR43418">
    <property type="entry name" value="MULTIFUNCTIONAL TRYPTOPHAN BIOSYNTHESIS PROTEIN-RELATED"/>
    <property type="match status" value="1"/>
</dbReference>
<keyword evidence="12" id="KW-0406">Ion transport</keyword>
<keyword evidence="5" id="KW-0812">Transmembrane</keyword>
<dbReference type="AlphaFoldDB" id="A0A4D6N635"/>
<comment type="pathway">
    <text evidence="2">Amino-acid biosynthesis; L-arginine biosynthesis; carbamoyl phosphate from bicarbonate: step 1/1.</text>
</comment>
<organism evidence="14 15">
    <name type="scientific">Vigna unguiculata</name>
    <name type="common">Cowpea</name>
    <dbReference type="NCBI Taxonomy" id="3917"/>
    <lineage>
        <taxon>Eukaryota</taxon>
        <taxon>Viridiplantae</taxon>
        <taxon>Streptophyta</taxon>
        <taxon>Embryophyta</taxon>
        <taxon>Tracheophyta</taxon>
        <taxon>Spermatophyta</taxon>
        <taxon>Magnoliopsida</taxon>
        <taxon>eudicotyledons</taxon>
        <taxon>Gunneridae</taxon>
        <taxon>Pentapetalae</taxon>
        <taxon>rosids</taxon>
        <taxon>fabids</taxon>
        <taxon>Fabales</taxon>
        <taxon>Fabaceae</taxon>
        <taxon>Papilionoideae</taxon>
        <taxon>50 kb inversion clade</taxon>
        <taxon>NPAAA clade</taxon>
        <taxon>indigoferoid/millettioid clade</taxon>
        <taxon>Phaseoleae</taxon>
        <taxon>Vigna</taxon>
    </lineage>
</organism>
<dbReference type="SUPFAM" id="SSF52317">
    <property type="entry name" value="Class I glutamine amidotransferase-like"/>
    <property type="match status" value="1"/>
</dbReference>
<protein>
    <recommendedName>
        <fullName evidence="12">Solute carrier family 40 member</fullName>
    </recommendedName>
</protein>
<dbReference type="GO" id="GO:0016020">
    <property type="term" value="C:membrane"/>
    <property type="evidence" value="ECO:0007669"/>
    <property type="project" value="UniProtKB-SubCell"/>
</dbReference>
<evidence type="ECO:0000256" key="10">
    <source>
        <dbReference type="ARBA" id="ARBA00048816"/>
    </source>
</evidence>
<evidence type="ECO:0000313" key="15">
    <source>
        <dbReference type="Proteomes" id="UP000501690"/>
    </source>
</evidence>
<keyword evidence="7" id="KW-1133">Transmembrane helix</keyword>
<evidence type="ECO:0000256" key="4">
    <source>
        <dbReference type="ARBA" id="ARBA00022448"/>
    </source>
</evidence>
<proteinExistence type="inferred from homology"/>
<dbReference type="Pfam" id="PF00117">
    <property type="entry name" value="GATase"/>
    <property type="match status" value="1"/>
</dbReference>
<evidence type="ECO:0000313" key="14">
    <source>
        <dbReference type="EMBL" id="QCE07949.1"/>
    </source>
</evidence>
<comment type="subcellular location">
    <subcellularLocation>
        <location evidence="1 12">Membrane</location>
        <topology evidence="1 12">Multi-pass membrane protein</topology>
    </subcellularLocation>
</comment>
<dbReference type="PANTHER" id="PTHR43418:SF7">
    <property type="entry name" value="CARBAMOYL-PHOSPHATE SYNTHASE SMALL CHAIN"/>
    <property type="match status" value="1"/>
</dbReference>
<evidence type="ECO:0000259" key="13">
    <source>
        <dbReference type="Pfam" id="PF00117"/>
    </source>
</evidence>
<keyword evidence="8" id="KW-0472">Membrane</keyword>
<comment type="subunit">
    <text evidence="9">Heterodimer composed of 2 chains; the small (or glutamine) chain promotes the hydrolysis of glutamine to ammonia, which is used by the large (or ammonia) chain to synthesize carbamoyl phosphate.</text>
</comment>
<feature type="domain" description="Glutamine amidotransferase" evidence="13">
    <location>
        <begin position="164"/>
        <end position="244"/>
    </location>
</feature>
<evidence type="ECO:0000256" key="8">
    <source>
        <dbReference type="ARBA" id="ARBA00023136"/>
    </source>
</evidence>
<name>A0A4D6N635_VIGUN</name>
<dbReference type="InterPro" id="IPR050472">
    <property type="entry name" value="Anth_synth/Amidotransfase"/>
</dbReference>
<evidence type="ECO:0000256" key="9">
    <source>
        <dbReference type="ARBA" id="ARBA00044031"/>
    </source>
</evidence>
<comment type="catalytic activity">
    <reaction evidence="11">
        <text>L-glutamine + H2O = L-glutamate + NH4(+)</text>
        <dbReference type="Rhea" id="RHEA:15889"/>
        <dbReference type="ChEBI" id="CHEBI:15377"/>
        <dbReference type="ChEBI" id="CHEBI:28938"/>
        <dbReference type="ChEBI" id="CHEBI:29985"/>
        <dbReference type="ChEBI" id="CHEBI:58359"/>
    </reaction>
</comment>
<comment type="similarity">
    <text evidence="3">Belongs to the CarA family.</text>
</comment>
<evidence type="ECO:0000256" key="7">
    <source>
        <dbReference type="ARBA" id="ARBA00022989"/>
    </source>
</evidence>
<comment type="similarity">
    <text evidence="12">Belongs to the ferroportin (FP) (TC 2.A.100) family. SLC40A subfamily.</text>
</comment>
<dbReference type="PRINTS" id="PR00099">
    <property type="entry name" value="CPSGATASE"/>
</dbReference>
<evidence type="ECO:0000256" key="6">
    <source>
        <dbReference type="ARBA" id="ARBA00022962"/>
    </source>
</evidence>
<comment type="function">
    <text evidence="12">May be involved in iron transport and iron homeostasis.</text>
</comment>
<evidence type="ECO:0000256" key="3">
    <source>
        <dbReference type="ARBA" id="ARBA00007800"/>
    </source>
</evidence>
<dbReference type="GO" id="GO:0004088">
    <property type="term" value="F:carbamoyl-phosphate synthase (glutamine-hydrolyzing) activity"/>
    <property type="evidence" value="ECO:0007669"/>
    <property type="project" value="UniProtKB-EC"/>
</dbReference>
<dbReference type="InterPro" id="IPR009716">
    <property type="entry name" value="Ferroportin-1"/>
</dbReference>
<gene>
    <name evidence="14" type="ORF">DEO72_LG9g2972</name>
</gene>